<dbReference type="InterPro" id="IPR019894">
    <property type="entry name" value="Patatin-related_protein"/>
</dbReference>
<dbReference type="GO" id="GO:0016042">
    <property type="term" value="P:lipid catabolic process"/>
    <property type="evidence" value="ECO:0007669"/>
    <property type="project" value="UniProtKB-UniRule"/>
</dbReference>
<feature type="region of interest" description="Disordered" evidence="3">
    <location>
        <begin position="885"/>
        <end position="918"/>
    </location>
</feature>
<gene>
    <name evidence="5" type="ORF">GCM10010126_42980</name>
</gene>
<feature type="compositionally biased region" description="Pro residues" evidence="3">
    <location>
        <begin position="903"/>
        <end position="917"/>
    </location>
</feature>
<dbReference type="InterPro" id="IPR024282">
    <property type="entry name" value="DUF3376"/>
</dbReference>
<sequence>MEAWRRSRAPSRRDPGKGEPGKGEVKSGFRSGRLSGRTGRVSGAAPPPGAVMEPVARQGRTDPGSAMGARNTPSAVVPDDDREDIRIAVVMNGGVSLAVWMGGVANEINRLALSSPGARGTRKARGARTAREECEAGGEVYRGLLELVGATARVDVITGTSAGGINGAALAYAQVYRADLRPLGRVWADTGSLVRLLRSPASPHRPSLLRGDGHLLPELAGAFDRLVPAHRRPDRYVPPRDRPIDLMITGTLMNGEHVPFHDDFGSPVTEIDSAGMFRFARDAGTRPEEDPFHFSHDVVHRLALAARCTSSFPVAFEPGFAPVGDRGPDGLHPDLGAAGARPAVASFAPSRYVLDGGVLLNRPVEPALAAIYRQPAERQVRRLLMYVNPAPAPAGPEEPARHDSPPELGDVLEALFRLPFEQSVAEELRRIEESNARVRGRRAERPALLGVLDCALAARLMPEYARAQTRREAARIHAAAVRAGERAAGWRRDDFEAALAACAGAHDVVRQVPAGLPGDDPATADWDWGFEAIEQVGEIAVDVLKRAIWLAPLPDRELRRRLRERRRELHDALADLAEARREEEGAWAGRVRSLPSPPPDPRHRRRVLYGWLAGATARTTSDGRPSAAAEAAARRGGIALRIAAVLTGARDDLWRAAGEAGGEGPPGAADPAGGAVPPQAEDRVGGEGPPGAADPARGAVPPQAEGPARQPGTSRATVPAAACEAGRLRDLLAELAPGEGTASPAAALRRMLAVGVCRLAVAGEPPEVEQEVVLQQISARTPNPFGGGEGPGKLAGAKLGQFGAFYKKSWRVNDWIWGRLDGATRMVQAVLDPARLLQLGLSPQEAYRGLRAVAVGGRFAGELAARFDGDRERIERELAFLGAGREAGGPAPVESDGSGPVEPGGPLPVGPGGPAPGPELTATVLAVARRLHAEILAEELDGLAEAVREDSAAGARQGPGARRFLEAWEGRPEPPPMEFLLAAFAQAKIGEERFADEVGTPLFLHTAGRAGAVGAAVIVSALGSALRPARLVELPWSVAGAVGQEIATRVRTGRREAGGLLRRLLEHGQ</sequence>
<dbReference type="Pfam" id="PF11856">
    <property type="entry name" value="DUF3376"/>
    <property type="match status" value="1"/>
</dbReference>
<accession>A0AA37F5W0</accession>
<comment type="caution">
    <text evidence="2">Lacks conserved residue(s) required for the propagation of feature annotation.</text>
</comment>
<reference evidence="5" key="1">
    <citation type="journal article" date="2014" name="Int. J. Syst. Evol. Microbiol.">
        <title>Complete genome sequence of Corynebacterium casei LMG S-19264T (=DSM 44701T), isolated from a smear-ripened cheese.</title>
        <authorList>
            <consortium name="US DOE Joint Genome Institute (JGI-PGF)"/>
            <person name="Walter F."/>
            <person name="Albersmeier A."/>
            <person name="Kalinowski J."/>
            <person name="Ruckert C."/>
        </authorList>
    </citation>
    <scope>NUCLEOTIDE SEQUENCE</scope>
    <source>
        <strain evidence="5">JCM 3093</strain>
    </source>
</reference>
<evidence type="ECO:0000256" key="3">
    <source>
        <dbReference type="SAM" id="MobiDB-lite"/>
    </source>
</evidence>
<keyword evidence="2" id="KW-0442">Lipid degradation</keyword>
<keyword evidence="2" id="KW-0378">Hydrolase</keyword>
<feature type="short sequence motif" description="DGA/G" evidence="2">
    <location>
        <begin position="355"/>
        <end position="357"/>
    </location>
</feature>
<dbReference type="Pfam" id="PF01734">
    <property type="entry name" value="Patatin"/>
    <property type="match status" value="1"/>
</dbReference>
<dbReference type="InterPro" id="IPR016035">
    <property type="entry name" value="Acyl_Trfase/lysoPLipase"/>
</dbReference>
<dbReference type="SUPFAM" id="SSF52151">
    <property type="entry name" value="FabD/lysophospholipase-like"/>
    <property type="match status" value="1"/>
</dbReference>
<proteinExistence type="predicted"/>
<feature type="region of interest" description="Disordered" evidence="3">
    <location>
        <begin position="1"/>
        <end position="78"/>
    </location>
</feature>
<feature type="compositionally biased region" description="Basic residues" evidence="3">
    <location>
        <begin position="1"/>
        <end position="10"/>
    </location>
</feature>
<feature type="domain" description="PNPLA" evidence="4">
    <location>
        <begin position="89"/>
        <end position="368"/>
    </location>
</feature>
<name>A0AA37F5W0_9ACTN</name>
<feature type="region of interest" description="Disordered" evidence="3">
    <location>
        <begin position="656"/>
        <end position="719"/>
    </location>
</feature>
<organism evidence="5 6">
    <name type="scientific">Planomonospora parontospora</name>
    <dbReference type="NCBI Taxonomy" id="58119"/>
    <lineage>
        <taxon>Bacteria</taxon>
        <taxon>Bacillati</taxon>
        <taxon>Actinomycetota</taxon>
        <taxon>Actinomycetes</taxon>
        <taxon>Streptosporangiales</taxon>
        <taxon>Streptosporangiaceae</taxon>
        <taxon>Planomonospora</taxon>
    </lineage>
</organism>
<comment type="caution">
    <text evidence="5">The sequence shown here is derived from an EMBL/GenBank/DDBJ whole genome shotgun (WGS) entry which is preliminary data.</text>
</comment>
<feature type="compositionally biased region" description="Low complexity" evidence="3">
    <location>
        <begin position="690"/>
        <end position="702"/>
    </location>
</feature>
<dbReference type="NCBIfam" id="TIGR03607">
    <property type="entry name" value="patatin-like protein"/>
    <property type="match status" value="1"/>
</dbReference>
<evidence type="ECO:0000313" key="5">
    <source>
        <dbReference type="EMBL" id="GGK78969.1"/>
    </source>
</evidence>
<feature type="compositionally biased region" description="Basic and acidic residues" evidence="3">
    <location>
        <begin position="11"/>
        <end position="27"/>
    </location>
</feature>
<evidence type="ECO:0000259" key="4">
    <source>
        <dbReference type="PROSITE" id="PS51635"/>
    </source>
</evidence>
<evidence type="ECO:0000313" key="6">
    <source>
        <dbReference type="Proteomes" id="UP000627984"/>
    </source>
</evidence>
<dbReference type="AlphaFoldDB" id="A0AA37F5W0"/>
<dbReference type="PROSITE" id="PS51635">
    <property type="entry name" value="PNPLA"/>
    <property type="match status" value="1"/>
</dbReference>
<feature type="compositionally biased region" description="Low complexity" evidence="3">
    <location>
        <begin position="666"/>
        <end position="678"/>
    </location>
</feature>
<feature type="active site" description="Proton acceptor" evidence="2">
    <location>
        <position position="355"/>
    </location>
</feature>
<evidence type="ECO:0000256" key="1">
    <source>
        <dbReference type="ARBA" id="ARBA00023098"/>
    </source>
</evidence>
<keyword evidence="1 2" id="KW-0443">Lipid metabolism</keyword>
<reference evidence="5" key="2">
    <citation type="submission" date="2022-09" db="EMBL/GenBank/DDBJ databases">
        <authorList>
            <person name="Sun Q."/>
            <person name="Ohkuma M."/>
        </authorList>
    </citation>
    <scope>NUCLEOTIDE SEQUENCE</scope>
    <source>
        <strain evidence="5">JCM 3093</strain>
    </source>
</reference>
<feature type="active site" description="Nucleophile" evidence="2">
    <location>
        <position position="161"/>
    </location>
</feature>
<dbReference type="EMBL" id="BMQD01000013">
    <property type="protein sequence ID" value="GGK78969.1"/>
    <property type="molecule type" value="Genomic_DNA"/>
</dbReference>
<dbReference type="InterPro" id="IPR002641">
    <property type="entry name" value="PNPLA_dom"/>
</dbReference>
<feature type="short sequence motif" description="GXSXG" evidence="2">
    <location>
        <begin position="159"/>
        <end position="163"/>
    </location>
</feature>
<dbReference type="GO" id="GO:0016787">
    <property type="term" value="F:hydrolase activity"/>
    <property type="evidence" value="ECO:0007669"/>
    <property type="project" value="UniProtKB-UniRule"/>
</dbReference>
<dbReference type="Gene3D" id="3.40.1090.10">
    <property type="entry name" value="Cytosolic phospholipase A2 catalytic domain"/>
    <property type="match status" value="1"/>
</dbReference>
<dbReference type="Proteomes" id="UP000627984">
    <property type="component" value="Unassembled WGS sequence"/>
</dbReference>
<feature type="region of interest" description="Disordered" evidence="3">
    <location>
        <begin position="584"/>
        <end position="604"/>
    </location>
</feature>
<evidence type="ECO:0000256" key="2">
    <source>
        <dbReference type="PROSITE-ProRule" id="PRU01161"/>
    </source>
</evidence>
<protein>
    <recommendedName>
        <fullName evidence="4">PNPLA domain-containing protein</fullName>
    </recommendedName>
</protein>